<dbReference type="Pfam" id="PF12796">
    <property type="entry name" value="Ank_2"/>
    <property type="match status" value="2"/>
</dbReference>
<reference evidence="4 5" key="1">
    <citation type="submission" date="2024-07" db="EMBL/GenBank/DDBJ databases">
        <title>Section-level genome sequencing and comparative genomics of Aspergillus sections Usti and Cavernicolus.</title>
        <authorList>
            <consortium name="Lawrence Berkeley National Laboratory"/>
            <person name="Nybo J.L."/>
            <person name="Vesth T.C."/>
            <person name="Theobald S."/>
            <person name="Frisvad J.C."/>
            <person name="Larsen T.O."/>
            <person name="Kjaerboelling I."/>
            <person name="Rothschild-Mancinelli K."/>
            <person name="Lyhne E.K."/>
            <person name="Kogle M.E."/>
            <person name="Barry K."/>
            <person name="Clum A."/>
            <person name="Na H."/>
            <person name="Ledsgaard L."/>
            <person name="Lin J."/>
            <person name="Lipzen A."/>
            <person name="Kuo A."/>
            <person name="Riley R."/>
            <person name="Mondo S."/>
            <person name="Labutti K."/>
            <person name="Haridas S."/>
            <person name="Pangalinan J."/>
            <person name="Salamov A.A."/>
            <person name="Simmons B.A."/>
            <person name="Magnuson J.K."/>
            <person name="Chen J."/>
            <person name="Drula E."/>
            <person name="Henrissat B."/>
            <person name="Wiebenga A."/>
            <person name="Lubbers R.J."/>
            <person name="Gomes A.C."/>
            <person name="Makela M.R."/>
            <person name="Stajich J."/>
            <person name="Grigoriev I.V."/>
            <person name="Mortensen U.H."/>
            <person name="De Vries R.P."/>
            <person name="Baker S.E."/>
            <person name="Andersen M.R."/>
        </authorList>
    </citation>
    <scope>NUCLEOTIDE SEQUENCE [LARGE SCALE GENOMIC DNA]</scope>
    <source>
        <strain evidence="4 5">CBS 209.92</strain>
    </source>
</reference>
<accession>A0ABR4FUW0</accession>
<protein>
    <submittedName>
        <fullName evidence="4">Ankyrin repeat-containing domain protein</fullName>
    </submittedName>
</protein>
<organism evidence="4 5">
    <name type="scientific">Aspergillus keveii</name>
    <dbReference type="NCBI Taxonomy" id="714993"/>
    <lineage>
        <taxon>Eukaryota</taxon>
        <taxon>Fungi</taxon>
        <taxon>Dikarya</taxon>
        <taxon>Ascomycota</taxon>
        <taxon>Pezizomycotina</taxon>
        <taxon>Eurotiomycetes</taxon>
        <taxon>Eurotiomycetidae</taxon>
        <taxon>Eurotiales</taxon>
        <taxon>Aspergillaceae</taxon>
        <taxon>Aspergillus</taxon>
        <taxon>Aspergillus subgen. Nidulantes</taxon>
    </lineage>
</organism>
<name>A0ABR4FUW0_9EURO</name>
<comment type="caution">
    <text evidence="4">The sequence shown here is derived from an EMBL/GenBank/DDBJ whole genome shotgun (WGS) entry which is preliminary data.</text>
</comment>
<keyword evidence="1" id="KW-0677">Repeat</keyword>
<dbReference type="SUPFAM" id="SSF48403">
    <property type="entry name" value="Ankyrin repeat"/>
    <property type="match status" value="2"/>
</dbReference>
<gene>
    <name evidence="4" type="ORF">BJX66DRAFT_18381</name>
</gene>
<evidence type="ECO:0000313" key="5">
    <source>
        <dbReference type="Proteomes" id="UP001610563"/>
    </source>
</evidence>
<keyword evidence="2 3" id="KW-0040">ANK repeat</keyword>
<evidence type="ECO:0000256" key="3">
    <source>
        <dbReference type="PROSITE-ProRule" id="PRU00023"/>
    </source>
</evidence>
<dbReference type="Gene3D" id="1.25.40.20">
    <property type="entry name" value="Ankyrin repeat-containing domain"/>
    <property type="match status" value="2"/>
</dbReference>
<proteinExistence type="predicted"/>
<dbReference type="InterPro" id="IPR036770">
    <property type="entry name" value="Ankyrin_rpt-contain_sf"/>
</dbReference>
<dbReference type="PANTHER" id="PTHR24198:SF165">
    <property type="entry name" value="ANKYRIN REPEAT-CONTAINING PROTEIN-RELATED"/>
    <property type="match status" value="1"/>
</dbReference>
<evidence type="ECO:0000256" key="1">
    <source>
        <dbReference type="ARBA" id="ARBA00022737"/>
    </source>
</evidence>
<dbReference type="EMBL" id="JBFTWV010000104">
    <property type="protein sequence ID" value="KAL2787057.1"/>
    <property type="molecule type" value="Genomic_DNA"/>
</dbReference>
<sequence length="467" mass="51922">MSRPRPVEGLIDLPPEILHLIAQQIIPARVLNALARTNRYCYQIFNSELYGRDVRRKKRRPAVIWAAEKGREDTMRVALKFHNPLKKTGPLIVAVENNQDRIVKILLEKEGVDIEATNKGGYTPLEVAVQKGYASIVKQLLDVGARVQSRRTTAELRYYLPESLLWQAIRAGHQDAARHLIQSGQFDVNEGPRGWYQYPLSLAISRHQNEILKDLLIAGADPALPEPALTAAAIHKNAFAVRLLLEYGVEPNECYTMHNRRTPIFCAILSTDRETLGALVDCERVNVNGVWAKQGTPLTYAIECRQPCLAQLLLRRKDLDVNLSLPFPRAIRSGYTDLARNLLVTGRLYHQSLAEGFAAAVEINNLDITLLLLDRKEVDANSGHFFRRAIERGHVIIAKALLAHGHLNHESKSEGLAVAITRNEASTNMLIQLILDSGLELGKQSAEEAIPTPLEQACAAKNAGAVA</sequence>
<evidence type="ECO:0000256" key="2">
    <source>
        <dbReference type="ARBA" id="ARBA00023043"/>
    </source>
</evidence>
<dbReference type="PANTHER" id="PTHR24198">
    <property type="entry name" value="ANKYRIN REPEAT AND PROTEIN KINASE DOMAIN-CONTAINING PROTEIN"/>
    <property type="match status" value="1"/>
</dbReference>
<dbReference type="Proteomes" id="UP001610563">
    <property type="component" value="Unassembled WGS sequence"/>
</dbReference>
<dbReference type="SMART" id="SM00248">
    <property type="entry name" value="ANK"/>
    <property type="match status" value="7"/>
</dbReference>
<dbReference type="PROSITE" id="PS50297">
    <property type="entry name" value="ANK_REP_REGION"/>
    <property type="match status" value="1"/>
</dbReference>
<dbReference type="InterPro" id="IPR002110">
    <property type="entry name" value="Ankyrin_rpt"/>
</dbReference>
<keyword evidence="5" id="KW-1185">Reference proteome</keyword>
<feature type="repeat" description="ANK" evidence="3">
    <location>
        <begin position="120"/>
        <end position="152"/>
    </location>
</feature>
<dbReference type="PROSITE" id="PS50088">
    <property type="entry name" value="ANK_REPEAT"/>
    <property type="match status" value="1"/>
</dbReference>
<evidence type="ECO:0000313" key="4">
    <source>
        <dbReference type="EMBL" id="KAL2787057.1"/>
    </source>
</evidence>